<sequence length="128" mass="14382">MAKIVLIMDEKLGEKLAEETDTVLVAMLLPSGIVTGGDARITSVTDYIIKHYECKLFEIRKNSLILASWSHSSPAGKYFMIYLKTNTRNQIIHQLVEDGTLHSKEIDQKFDVQCFVCSVVNGSQYAIL</sequence>
<evidence type="ECO:0000313" key="2">
    <source>
        <dbReference type="Proteomes" id="UP000315295"/>
    </source>
</evidence>
<evidence type="ECO:0000313" key="1">
    <source>
        <dbReference type="EMBL" id="TQE08268.1"/>
    </source>
</evidence>
<comment type="caution">
    <text evidence="1">The sequence shown here is derived from an EMBL/GenBank/DDBJ whole genome shotgun (WGS) entry which is preliminary data.</text>
</comment>
<dbReference type="Proteomes" id="UP000315295">
    <property type="component" value="Unassembled WGS sequence"/>
</dbReference>
<organism evidence="1 2">
    <name type="scientific">Malus baccata</name>
    <name type="common">Siberian crab apple</name>
    <name type="synonym">Pyrus baccata</name>
    <dbReference type="NCBI Taxonomy" id="106549"/>
    <lineage>
        <taxon>Eukaryota</taxon>
        <taxon>Viridiplantae</taxon>
        <taxon>Streptophyta</taxon>
        <taxon>Embryophyta</taxon>
        <taxon>Tracheophyta</taxon>
        <taxon>Spermatophyta</taxon>
        <taxon>Magnoliopsida</taxon>
        <taxon>eudicotyledons</taxon>
        <taxon>Gunneridae</taxon>
        <taxon>Pentapetalae</taxon>
        <taxon>rosids</taxon>
        <taxon>fabids</taxon>
        <taxon>Rosales</taxon>
        <taxon>Rosaceae</taxon>
        <taxon>Amygdaloideae</taxon>
        <taxon>Maleae</taxon>
        <taxon>Malus</taxon>
    </lineage>
</organism>
<name>A0A540NB63_MALBA</name>
<dbReference type="AlphaFoldDB" id="A0A540NB63"/>
<gene>
    <name evidence="1" type="ORF">C1H46_006050</name>
</gene>
<accession>A0A540NB63</accession>
<proteinExistence type="predicted"/>
<protein>
    <submittedName>
        <fullName evidence="1">Uncharacterized protein</fullName>
    </submittedName>
</protein>
<dbReference type="EMBL" id="VIEB01000073">
    <property type="protein sequence ID" value="TQE08268.1"/>
    <property type="molecule type" value="Genomic_DNA"/>
</dbReference>
<reference evidence="1 2" key="1">
    <citation type="journal article" date="2019" name="G3 (Bethesda)">
        <title>Sequencing of a Wild Apple (Malus baccata) Genome Unravels the Differences Between Cultivated and Wild Apple Species Regarding Disease Resistance and Cold Tolerance.</title>
        <authorList>
            <person name="Chen X."/>
        </authorList>
    </citation>
    <scope>NUCLEOTIDE SEQUENCE [LARGE SCALE GENOMIC DNA]</scope>
    <source>
        <strain evidence="2">cv. Shandingzi</strain>
        <tissue evidence="1">Leaves</tissue>
    </source>
</reference>
<keyword evidence="2" id="KW-1185">Reference proteome</keyword>